<dbReference type="PANTHER" id="PTHR46021:SF2">
    <property type="entry name" value="ARF-GAP WITH DUAL PH DOMAIN-CONTAINING PROTEIN 1"/>
    <property type="match status" value="1"/>
</dbReference>
<dbReference type="InterPro" id="IPR057435">
    <property type="entry name" value="Lips"/>
</dbReference>
<dbReference type="GO" id="GO:0005737">
    <property type="term" value="C:cytoplasm"/>
    <property type="evidence" value="ECO:0007669"/>
    <property type="project" value="TreeGrafter"/>
</dbReference>
<dbReference type="PANTHER" id="PTHR46021">
    <property type="entry name" value="ARF-GAP WITH DUAL PH DOMAIN-CONTAINING PROTEIN 1-LIKE PROTEIN"/>
    <property type="match status" value="1"/>
</dbReference>
<dbReference type="OrthoDB" id="10266696at2759"/>
<dbReference type="InterPro" id="IPR052589">
    <property type="entry name" value="Arf-GAP_dual-PH_domain"/>
</dbReference>
<dbReference type="SUPFAM" id="SSF57863">
    <property type="entry name" value="ArfGap/RecO-like zinc finger"/>
    <property type="match status" value="1"/>
</dbReference>
<dbReference type="InterPro" id="IPR011993">
    <property type="entry name" value="PH-like_dom_sf"/>
</dbReference>
<dbReference type="AlphaFoldDB" id="A0A7R8ZLP6"/>
<dbReference type="GO" id="GO:0005096">
    <property type="term" value="F:GTPase activator activity"/>
    <property type="evidence" value="ECO:0007669"/>
    <property type="project" value="TreeGrafter"/>
</dbReference>
<dbReference type="EMBL" id="OB660423">
    <property type="protein sequence ID" value="CAD7224709.1"/>
    <property type="molecule type" value="Genomic_DNA"/>
</dbReference>
<dbReference type="Gene3D" id="1.10.220.150">
    <property type="entry name" value="Arf GTPase activating protein"/>
    <property type="match status" value="1"/>
</dbReference>
<dbReference type="GO" id="GO:0005547">
    <property type="term" value="F:phosphatidylinositol-3,4,5-trisphosphate binding"/>
    <property type="evidence" value="ECO:0007669"/>
    <property type="project" value="TreeGrafter"/>
</dbReference>
<proteinExistence type="predicted"/>
<dbReference type="Pfam" id="PF25228">
    <property type="entry name" value="Lips"/>
    <property type="match status" value="1"/>
</dbReference>
<dbReference type="SUPFAM" id="SSF50729">
    <property type="entry name" value="PH domain-like"/>
    <property type="match status" value="1"/>
</dbReference>
<organism evidence="1">
    <name type="scientific">Cyprideis torosa</name>
    <dbReference type="NCBI Taxonomy" id="163714"/>
    <lineage>
        <taxon>Eukaryota</taxon>
        <taxon>Metazoa</taxon>
        <taxon>Ecdysozoa</taxon>
        <taxon>Arthropoda</taxon>
        <taxon>Crustacea</taxon>
        <taxon>Oligostraca</taxon>
        <taxon>Ostracoda</taxon>
        <taxon>Podocopa</taxon>
        <taxon>Podocopida</taxon>
        <taxon>Cytherocopina</taxon>
        <taxon>Cytheroidea</taxon>
        <taxon>Cytherideidae</taxon>
        <taxon>Cyprideis</taxon>
    </lineage>
</organism>
<gene>
    <name evidence="1" type="ORF">CTOB1V02_LOCUS2662</name>
</gene>
<name>A0A7R8ZLP6_9CRUS</name>
<sequence length="608" mass="68036">MNYEIMSYRSSQVALVALELRLELEELNAFAQAKEEEIRIPLDKYSNFIFRSFQPFGGTLDPTTRPYAHLLQETEAYYAQLRAEVDSRSSECTLPLSSEVRHKVRLEKTDLQVVLMAAGKICQSFFPKRVFPLIYSASSSEEDETEADPSFWESRSLMHNDWQGLASVLLSEVFSPAILQPIKKQDIVYDIKVVSGDFERFGALLDMMAGSISPESEVEEVLEERDDASNKKLPAKGSTSALTIPSLLEAKKKNISLVAPCIDIDIFNPVPTLSGSGVAKFISGTPFPLGGTLGPAASRIQIPLPVPHPAMVSAVVYNRDSDDSVPMDSALCKKILSVLMTWPPSEWSSQVELIKETLLQQEQQRRQQHLRIPLTYGPSLSLLPLLGYIAPRIVALEPVPLEGRRSFGRVAPIKGTRLDEVQLDGLASRGNINVAKEYEVCVPIAYRRPEPNSPRVIKEQWIRAKYLLKEFIDDSRQDYCKSGFYEGYLYKKERQEGKYHARIFRLSEVDGTLQYTKGLKKEPSGVIRLADLNACFVPEKMGEECGLQLTYLNSEGTTRHLFVYHDDAQEVGGQVDMYGNYPANAFVWGNGLDTSHSEEGKSKGNGES</sequence>
<protein>
    <submittedName>
        <fullName evidence="1">Uncharacterized protein</fullName>
    </submittedName>
</protein>
<evidence type="ECO:0000313" key="1">
    <source>
        <dbReference type="EMBL" id="CAD7224709.1"/>
    </source>
</evidence>
<accession>A0A7R8ZLP6</accession>
<reference evidence="1" key="1">
    <citation type="submission" date="2020-11" db="EMBL/GenBank/DDBJ databases">
        <authorList>
            <person name="Tran Van P."/>
        </authorList>
    </citation>
    <scope>NUCLEOTIDE SEQUENCE</scope>
</reference>
<dbReference type="GO" id="GO:0005886">
    <property type="term" value="C:plasma membrane"/>
    <property type="evidence" value="ECO:0007669"/>
    <property type="project" value="TreeGrafter"/>
</dbReference>
<dbReference type="InterPro" id="IPR037278">
    <property type="entry name" value="ARFGAP/RecO"/>
</dbReference>
<dbReference type="Gene3D" id="2.30.29.30">
    <property type="entry name" value="Pleckstrin-homology domain (PH domain)/Phosphotyrosine-binding domain (PTB)"/>
    <property type="match status" value="1"/>
</dbReference>
<dbReference type="InterPro" id="IPR038508">
    <property type="entry name" value="ArfGAP_dom_sf"/>
</dbReference>